<gene>
    <name evidence="2" type="ORF">AALO17_15400</name>
</gene>
<organism evidence="2 3">
    <name type="scientific">Faecalibaculum rodentium</name>
    <dbReference type="NCBI Taxonomy" id="1702221"/>
    <lineage>
        <taxon>Bacteria</taxon>
        <taxon>Bacillati</taxon>
        <taxon>Bacillota</taxon>
        <taxon>Erysipelotrichia</taxon>
        <taxon>Erysipelotrichales</taxon>
        <taxon>Erysipelotrichaceae</taxon>
        <taxon>Faecalibaculum</taxon>
    </lineage>
</organism>
<dbReference type="STRING" id="1702221.AALO17_15400"/>
<sequence>MRNKSWIAAGAAGLLFLAGCSGATASVSDPDKELMTIGDVTYTRGQEYEYIKKSTGPNLVMQMAEEVIYDKEVPVTDEIRKQAEDNYNEYAKTSDNLESYIQSMGYKDRQDYIDKVLIPAVQAEKLLTKWFTDAQEEIVQEYKPSRVQIIQTDSKDSANKALQALKDGKSAQDVAGQYQTEGTSYNGTATIVTTMDTVLPTRLINTLSSAESKAGVVNEVFESDDKTQFFVAVLVSNNYDDIKGELESTLKNDSTVTEKCLVSYLTKYDFRVFDQDIFDYLRVNYPQYLVTRPDLMESADAES</sequence>
<keyword evidence="1" id="KW-0732">Signal</keyword>
<dbReference type="EMBL" id="CP011391">
    <property type="protein sequence ID" value="AMK54674.1"/>
    <property type="molecule type" value="Genomic_DNA"/>
</dbReference>
<protein>
    <submittedName>
        <fullName evidence="2">Peptidylprolyl isomerase</fullName>
        <ecNumber evidence="2">5.2.1.8</ecNumber>
    </submittedName>
</protein>
<proteinExistence type="predicted"/>
<dbReference type="KEGG" id="fro:AALO17_15400"/>
<dbReference type="AlphaFoldDB" id="A0A140DVJ7"/>
<dbReference type="GeneID" id="78478233"/>
<evidence type="ECO:0000313" key="3">
    <source>
        <dbReference type="Proteomes" id="UP000069771"/>
    </source>
</evidence>
<evidence type="ECO:0000256" key="1">
    <source>
        <dbReference type="SAM" id="SignalP"/>
    </source>
</evidence>
<dbReference type="PROSITE" id="PS51257">
    <property type="entry name" value="PROKAR_LIPOPROTEIN"/>
    <property type="match status" value="1"/>
</dbReference>
<accession>A0A140DVJ7</accession>
<feature type="chain" id="PRO_5007301986" evidence="1">
    <location>
        <begin position="26"/>
        <end position="303"/>
    </location>
</feature>
<dbReference type="EC" id="5.2.1.8" evidence="2"/>
<name>A0A140DVJ7_9FIRM</name>
<reference evidence="2 3" key="1">
    <citation type="journal article" date="2016" name="Gut Pathog.">
        <title>Whole genome sequencing of "Faecalibaculum rodentium" ALO17, isolated from C57BL/6J laboratory mouse feces.</title>
        <authorList>
            <person name="Lim S."/>
            <person name="Chang D.H."/>
            <person name="Ahn S."/>
            <person name="Kim B.C."/>
        </authorList>
    </citation>
    <scope>NUCLEOTIDE SEQUENCE [LARGE SCALE GENOMIC DNA]</scope>
    <source>
        <strain evidence="2 3">Alo17</strain>
    </source>
</reference>
<feature type="signal peptide" evidence="1">
    <location>
        <begin position="1"/>
        <end position="25"/>
    </location>
</feature>
<keyword evidence="3" id="KW-1185">Reference proteome</keyword>
<keyword evidence="2" id="KW-0413">Isomerase</keyword>
<dbReference type="Proteomes" id="UP000069771">
    <property type="component" value="Chromosome"/>
</dbReference>
<dbReference type="GO" id="GO:0003755">
    <property type="term" value="F:peptidyl-prolyl cis-trans isomerase activity"/>
    <property type="evidence" value="ECO:0007669"/>
    <property type="project" value="UniProtKB-EC"/>
</dbReference>
<evidence type="ECO:0000313" key="2">
    <source>
        <dbReference type="EMBL" id="AMK54674.1"/>
    </source>
</evidence>
<dbReference type="OrthoDB" id="1770070at2"/>
<dbReference type="RefSeq" id="WP_067557404.1">
    <property type="nucleotide sequence ID" value="NZ_CAMTBT010000085.1"/>
</dbReference>